<sequence>MNPLSAKELSERQEIVEKFQRMREQQQEIAAQIRVMEVLKEMEPDRKCYRLVGESTLVQYKVGDVLDILGGSLLNLDKGYDTMQEELVNKGKELNEFREKNNIRLVTEKEALELRQTHGSTASR</sequence>
<protein>
    <submittedName>
        <fullName evidence="7">Prefoldin subunit 2</fullName>
    </submittedName>
</protein>
<keyword evidence="6" id="KW-1185">Reference proteome</keyword>
<reference evidence="7" key="1">
    <citation type="submission" date="2017-02" db="UniProtKB">
        <authorList>
            <consortium name="WormBaseParasite"/>
        </authorList>
    </citation>
    <scope>IDENTIFICATION</scope>
</reference>
<dbReference type="PANTHER" id="PTHR13303">
    <property type="entry name" value="PREFOLDIN SUBUNIT 2"/>
    <property type="match status" value="1"/>
</dbReference>
<dbReference type="Pfam" id="PF01920">
    <property type="entry name" value="Prefoldin_2"/>
    <property type="match status" value="1"/>
</dbReference>
<evidence type="ECO:0000313" key="5">
    <source>
        <dbReference type="EMBL" id="VDD88443.1"/>
    </source>
</evidence>
<evidence type="ECO:0000256" key="3">
    <source>
        <dbReference type="ARBA" id="ARBA00023186"/>
    </source>
</evidence>
<comment type="subunit">
    <text evidence="2">Heterohexamer of two PFD-alpha type and four PFD-beta type subunits.</text>
</comment>
<accession>A0A0N4V1P2</accession>
<dbReference type="GO" id="GO:0016272">
    <property type="term" value="C:prefoldin complex"/>
    <property type="evidence" value="ECO:0007669"/>
    <property type="project" value="InterPro"/>
</dbReference>
<dbReference type="InterPro" id="IPR002777">
    <property type="entry name" value="PFD_beta-like"/>
</dbReference>
<comment type="function">
    <text evidence="4">Binds specifically to cytosolic chaperonin (c-CPN) and transfers target proteins to it. Binds to nascent polypeptide chain and promotes folding in an environment in which there are many competing pathways for nonnative proteins.</text>
</comment>
<dbReference type="Gene3D" id="1.10.287.370">
    <property type="match status" value="1"/>
</dbReference>
<dbReference type="AlphaFoldDB" id="A0A0N4V1P2"/>
<evidence type="ECO:0000256" key="4">
    <source>
        <dbReference type="ARBA" id="ARBA00024667"/>
    </source>
</evidence>
<dbReference type="GO" id="GO:0006457">
    <property type="term" value="P:protein folding"/>
    <property type="evidence" value="ECO:0007669"/>
    <property type="project" value="InterPro"/>
</dbReference>
<dbReference type="WBParaSite" id="EVEC_0000387801-mRNA-1">
    <property type="protein sequence ID" value="EVEC_0000387801-mRNA-1"/>
    <property type="gene ID" value="EVEC_0000387801"/>
</dbReference>
<comment type="similarity">
    <text evidence="1">Belongs to the prefoldin subunit beta family.</text>
</comment>
<evidence type="ECO:0000256" key="1">
    <source>
        <dbReference type="ARBA" id="ARBA00008045"/>
    </source>
</evidence>
<evidence type="ECO:0000313" key="6">
    <source>
        <dbReference type="Proteomes" id="UP000274131"/>
    </source>
</evidence>
<reference evidence="5 6" key="2">
    <citation type="submission" date="2018-10" db="EMBL/GenBank/DDBJ databases">
        <authorList>
            <consortium name="Pathogen Informatics"/>
        </authorList>
    </citation>
    <scope>NUCLEOTIDE SEQUENCE [LARGE SCALE GENOMIC DNA]</scope>
</reference>
<dbReference type="Proteomes" id="UP000274131">
    <property type="component" value="Unassembled WGS sequence"/>
</dbReference>
<dbReference type="SUPFAM" id="SSF46579">
    <property type="entry name" value="Prefoldin"/>
    <property type="match status" value="1"/>
</dbReference>
<gene>
    <name evidence="5" type="ORF">EVEC_LOCUS3586</name>
</gene>
<dbReference type="EMBL" id="UXUI01007632">
    <property type="protein sequence ID" value="VDD88443.1"/>
    <property type="molecule type" value="Genomic_DNA"/>
</dbReference>
<dbReference type="STRING" id="51028.A0A0N4V1P2"/>
<dbReference type="InterPro" id="IPR027235">
    <property type="entry name" value="PFD2"/>
</dbReference>
<dbReference type="GO" id="GO:0051082">
    <property type="term" value="F:unfolded protein binding"/>
    <property type="evidence" value="ECO:0007669"/>
    <property type="project" value="InterPro"/>
</dbReference>
<keyword evidence="3" id="KW-0143">Chaperone</keyword>
<organism evidence="7">
    <name type="scientific">Enterobius vermicularis</name>
    <name type="common">Human pinworm</name>
    <dbReference type="NCBI Taxonomy" id="51028"/>
    <lineage>
        <taxon>Eukaryota</taxon>
        <taxon>Metazoa</taxon>
        <taxon>Ecdysozoa</taxon>
        <taxon>Nematoda</taxon>
        <taxon>Chromadorea</taxon>
        <taxon>Rhabditida</taxon>
        <taxon>Spirurina</taxon>
        <taxon>Oxyuridomorpha</taxon>
        <taxon>Oxyuroidea</taxon>
        <taxon>Oxyuridae</taxon>
        <taxon>Enterobius</taxon>
    </lineage>
</organism>
<dbReference type="InterPro" id="IPR009053">
    <property type="entry name" value="Prefoldin"/>
</dbReference>
<dbReference type="OrthoDB" id="29646at2759"/>
<proteinExistence type="inferred from homology"/>
<name>A0A0N4V1P2_ENTVE</name>
<evidence type="ECO:0000256" key="2">
    <source>
        <dbReference type="ARBA" id="ARBA00011695"/>
    </source>
</evidence>
<evidence type="ECO:0000313" key="7">
    <source>
        <dbReference type="WBParaSite" id="EVEC_0000387801-mRNA-1"/>
    </source>
</evidence>